<keyword evidence="1" id="KW-0328">Glycosyltransferase</keyword>
<dbReference type="Pfam" id="PF13439">
    <property type="entry name" value="Glyco_transf_4"/>
    <property type="match status" value="1"/>
</dbReference>
<evidence type="ECO:0000259" key="4">
    <source>
        <dbReference type="Pfam" id="PF13439"/>
    </source>
</evidence>
<accession>A0A510V1W5</accession>
<proteinExistence type="predicted"/>
<keyword evidence="6" id="KW-1185">Reference proteome</keyword>
<evidence type="ECO:0000313" key="5">
    <source>
        <dbReference type="EMBL" id="GEK20892.1"/>
    </source>
</evidence>
<evidence type="ECO:0000256" key="2">
    <source>
        <dbReference type="ARBA" id="ARBA00022679"/>
    </source>
</evidence>
<name>A0A510V1W5_9CELL</name>
<dbReference type="EMBL" id="BJUB01000004">
    <property type="protein sequence ID" value="GEK20892.1"/>
    <property type="molecule type" value="Genomic_DNA"/>
</dbReference>
<dbReference type="GO" id="GO:0016757">
    <property type="term" value="F:glycosyltransferase activity"/>
    <property type="evidence" value="ECO:0007669"/>
    <property type="project" value="UniProtKB-KW"/>
</dbReference>
<feature type="domain" description="Glycosyltransferase subfamily 4-like N-terminal" evidence="4">
    <location>
        <begin position="18"/>
        <end position="193"/>
    </location>
</feature>
<dbReference type="SUPFAM" id="SSF53756">
    <property type="entry name" value="UDP-Glycosyltransferase/glycogen phosphorylase"/>
    <property type="match status" value="1"/>
</dbReference>
<dbReference type="Pfam" id="PF00534">
    <property type="entry name" value="Glycos_transf_1"/>
    <property type="match status" value="1"/>
</dbReference>
<comment type="caution">
    <text evidence="5">The sequence shown here is derived from an EMBL/GenBank/DDBJ whole genome shotgun (WGS) entry which is preliminary data.</text>
</comment>
<evidence type="ECO:0000259" key="3">
    <source>
        <dbReference type="Pfam" id="PF00534"/>
    </source>
</evidence>
<dbReference type="Proteomes" id="UP000321118">
    <property type="component" value="Unassembled WGS sequence"/>
</dbReference>
<dbReference type="PANTHER" id="PTHR12526:SF635">
    <property type="entry name" value="GLYCOSYL TRANSFERASE GROUP 1"/>
    <property type="match status" value="1"/>
</dbReference>
<dbReference type="PANTHER" id="PTHR12526">
    <property type="entry name" value="GLYCOSYLTRANSFERASE"/>
    <property type="match status" value="1"/>
</dbReference>
<evidence type="ECO:0000313" key="6">
    <source>
        <dbReference type="Proteomes" id="UP000321118"/>
    </source>
</evidence>
<protein>
    <submittedName>
        <fullName evidence="5">Glycosyl transferase</fullName>
    </submittedName>
</protein>
<feature type="domain" description="Glycosyl transferase family 1" evidence="3">
    <location>
        <begin position="212"/>
        <end position="370"/>
    </location>
</feature>
<dbReference type="InterPro" id="IPR028098">
    <property type="entry name" value="Glyco_trans_4-like_N"/>
</dbReference>
<organism evidence="5 6">
    <name type="scientific">Cellulomonas xylanilytica</name>
    <dbReference type="NCBI Taxonomy" id="233583"/>
    <lineage>
        <taxon>Bacteria</taxon>
        <taxon>Bacillati</taxon>
        <taxon>Actinomycetota</taxon>
        <taxon>Actinomycetes</taxon>
        <taxon>Micrococcales</taxon>
        <taxon>Cellulomonadaceae</taxon>
        <taxon>Cellulomonas</taxon>
    </lineage>
</organism>
<keyword evidence="2 5" id="KW-0808">Transferase</keyword>
<reference evidence="5 6" key="1">
    <citation type="submission" date="2019-07" db="EMBL/GenBank/DDBJ databases">
        <title>Whole genome shotgun sequence of Cellulomonas xylanilytica NBRC 101102.</title>
        <authorList>
            <person name="Hosoyama A."/>
            <person name="Uohara A."/>
            <person name="Ohji S."/>
            <person name="Ichikawa N."/>
        </authorList>
    </citation>
    <scope>NUCLEOTIDE SEQUENCE [LARGE SCALE GENOMIC DNA]</scope>
    <source>
        <strain evidence="5 6">NBRC 101102</strain>
    </source>
</reference>
<sequence>MVSEHASPLATLGGVDAGGQNVHVAALGAALARAGHEVDVYTRRDGRELPECVELVPGVTVVHVPAGPARPVPKDDLLPYMPAFGDLLTEHWSGDRAPDVAHAHFWMSGIATLRAAAMTGTPVAQTFHALGSVKRRHQGDKDTSPPGRIGLESSIGRRADVVVATCSDEVAELSRLGVPADHVRVVPCGVDVQHFRPGPADGTTLPRRARFRLLCIGRLVERKGIETVIDALVDLPDAELVVAGGPSADELEADAEAARLVALAAARGVRDRVHLVGRVDHGDLPALVRSADVVVATPWYEPFGIVPIEAAACGVPVVGSAVGGLLDTVQDGRTGLLVPPRDPAALASALRALLADPDRRAAFGAAARRRAVARYGWDRVAAQTELVYRTMARHAVLTKVAAG</sequence>
<dbReference type="AlphaFoldDB" id="A0A510V1W5"/>
<dbReference type="InterPro" id="IPR001296">
    <property type="entry name" value="Glyco_trans_1"/>
</dbReference>
<dbReference type="Gene3D" id="3.40.50.2000">
    <property type="entry name" value="Glycogen Phosphorylase B"/>
    <property type="match status" value="2"/>
</dbReference>
<evidence type="ECO:0000256" key="1">
    <source>
        <dbReference type="ARBA" id="ARBA00022676"/>
    </source>
</evidence>
<gene>
    <name evidence="5" type="ORF">CXY01_14120</name>
</gene>